<dbReference type="EMBL" id="JAVXUP010002887">
    <property type="protein sequence ID" value="KAK3000932.1"/>
    <property type="molecule type" value="Genomic_DNA"/>
</dbReference>
<gene>
    <name evidence="2" type="ORF">RJ639_021847</name>
</gene>
<feature type="region of interest" description="Disordered" evidence="1">
    <location>
        <begin position="1"/>
        <end position="21"/>
    </location>
</feature>
<accession>A0AA89AG42</accession>
<feature type="compositionally biased region" description="Acidic residues" evidence="1">
    <location>
        <begin position="160"/>
        <end position="169"/>
    </location>
</feature>
<organism evidence="2 3">
    <name type="scientific">Escallonia herrerae</name>
    <dbReference type="NCBI Taxonomy" id="1293975"/>
    <lineage>
        <taxon>Eukaryota</taxon>
        <taxon>Viridiplantae</taxon>
        <taxon>Streptophyta</taxon>
        <taxon>Embryophyta</taxon>
        <taxon>Tracheophyta</taxon>
        <taxon>Spermatophyta</taxon>
        <taxon>Magnoliopsida</taxon>
        <taxon>eudicotyledons</taxon>
        <taxon>Gunneridae</taxon>
        <taxon>Pentapetalae</taxon>
        <taxon>asterids</taxon>
        <taxon>campanulids</taxon>
        <taxon>Escalloniales</taxon>
        <taxon>Escalloniaceae</taxon>
        <taxon>Escallonia</taxon>
    </lineage>
</organism>
<protein>
    <submittedName>
        <fullName evidence="2">Uncharacterized protein</fullName>
    </submittedName>
</protein>
<dbReference type="AlphaFoldDB" id="A0AA89AG42"/>
<evidence type="ECO:0000313" key="3">
    <source>
        <dbReference type="Proteomes" id="UP001188597"/>
    </source>
</evidence>
<proteinExistence type="predicted"/>
<feature type="region of interest" description="Disordered" evidence="1">
    <location>
        <begin position="58"/>
        <end position="84"/>
    </location>
</feature>
<evidence type="ECO:0000313" key="2">
    <source>
        <dbReference type="EMBL" id="KAK3000932.1"/>
    </source>
</evidence>
<feature type="compositionally biased region" description="Basic and acidic residues" evidence="1">
    <location>
        <begin position="58"/>
        <end position="74"/>
    </location>
</feature>
<keyword evidence="3" id="KW-1185">Reference proteome</keyword>
<name>A0AA89AG42_9ASTE</name>
<feature type="region of interest" description="Disordered" evidence="1">
    <location>
        <begin position="159"/>
        <end position="184"/>
    </location>
</feature>
<evidence type="ECO:0000256" key="1">
    <source>
        <dbReference type="SAM" id="MobiDB-lite"/>
    </source>
</evidence>
<comment type="caution">
    <text evidence="2">The sequence shown here is derived from an EMBL/GenBank/DDBJ whole genome shotgun (WGS) entry which is preliminary data.</text>
</comment>
<reference evidence="2" key="1">
    <citation type="submission" date="2022-12" db="EMBL/GenBank/DDBJ databases">
        <title>Draft genome assemblies for two species of Escallonia (Escalloniales).</title>
        <authorList>
            <person name="Chanderbali A."/>
            <person name="Dervinis C."/>
            <person name="Anghel I."/>
            <person name="Soltis D."/>
            <person name="Soltis P."/>
            <person name="Zapata F."/>
        </authorList>
    </citation>
    <scope>NUCLEOTIDE SEQUENCE</scope>
    <source>
        <strain evidence="2">UCBG64.0493</strain>
        <tissue evidence="2">Leaf</tissue>
    </source>
</reference>
<dbReference type="Proteomes" id="UP001188597">
    <property type="component" value="Unassembled WGS sequence"/>
</dbReference>
<sequence>MRELKLGRSNRNANDPHELSTNDGVAEAIMPGFQNLANLIAGGRDSRDGLGEFLKEQEEQRHKRSRAEALDKNKSGGQNKRKATLQEVMQSTQRGKSLKRLCTDNGGDYISIEFRKHLLKYACYVINRYPLAPLELDILRKFGTDIICPIWLQNGKNVQEEELDAEDEPTLANNGDMPDDGGVE</sequence>